<protein>
    <submittedName>
        <fullName evidence="2">Uncharacterized protein</fullName>
    </submittedName>
</protein>
<sequence length="159" mass="15996">MGRQSAWGRGPGQGQTSRGARASGSGLPCGRGGAGHRAPPLRALWGPPDRVLRLVLPPRAGRTPPGVRVERGPPGLQTPAPQTTAAGAGARGHGQHHRPAAGPGQHRQNHHLRVQLQGGGGGVPDRPAVPDLSHAARVGGAGLQRDLSRGGVLPAAGGE</sequence>
<keyword evidence="3" id="KW-1185">Reference proteome</keyword>
<reference evidence="2" key="1">
    <citation type="journal article" date="2023" name="Science">
        <title>Genome structures resolve the early diversification of teleost fishes.</title>
        <authorList>
            <person name="Parey E."/>
            <person name="Louis A."/>
            <person name="Montfort J."/>
            <person name="Bouchez O."/>
            <person name="Roques C."/>
            <person name="Iampietro C."/>
            <person name="Lluch J."/>
            <person name="Castinel A."/>
            <person name="Donnadieu C."/>
            <person name="Desvignes T."/>
            <person name="Floi Bucao C."/>
            <person name="Jouanno E."/>
            <person name="Wen M."/>
            <person name="Mejri S."/>
            <person name="Dirks R."/>
            <person name="Jansen H."/>
            <person name="Henkel C."/>
            <person name="Chen W.J."/>
            <person name="Zahm M."/>
            <person name="Cabau C."/>
            <person name="Klopp C."/>
            <person name="Thompson A.W."/>
            <person name="Robinson-Rechavi M."/>
            <person name="Braasch I."/>
            <person name="Lecointre G."/>
            <person name="Bobe J."/>
            <person name="Postlethwait J.H."/>
            <person name="Berthelot C."/>
            <person name="Roest Crollius H."/>
            <person name="Guiguen Y."/>
        </authorList>
    </citation>
    <scope>NUCLEOTIDE SEQUENCE</scope>
    <source>
        <strain evidence="2">NC1722</strain>
    </source>
</reference>
<organism evidence="2 3">
    <name type="scientific">Aldrovandia affinis</name>
    <dbReference type="NCBI Taxonomy" id="143900"/>
    <lineage>
        <taxon>Eukaryota</taxon>
        <taxon>Metazoa</taxon>
        <taxon>Chordata</taxon>
        <taxon>Craniata</taxon>
        <taxon>Vertebrata</taxon>
        <taxon>Euteleostomi</taxon>
        <taxon>Actinopterygii</taxon>
        <taxon>Neopterygii</taxon>
        <taxon>Teleostei</taxon>
        <taxon>Notacanthiformes</taxon>
        <taxon>Halosauridae</taxon>
        <taxon>Aldrovandia</taxon>
    </lineage>
</organism>
<feature type="non-terminal residue" evidence="2">
    <location>
        <position position="1"/>
    </location>
</feature>
<evidence type="ECO:0000256" key="1">
    <source>
        <dbReference type="SAM" id="MobiDB-lite"/>
    </source>
</evidence>
<feature type="compositionally biased region" description="Low complexity" evidence="1">
    <location>
        <begin position="47"/>
        <end position="88"/>
    </location>
</feature>
<evidence type="ECO:0000313" key="2">
    <source>
        <dbReference type="EMBL" id="KAJ8372748.1"/>
    </source>
</evidence>
<accession>A0AAD7RA80</accession>
<evidence type="ECO:0000313" key="3">
    <source>
        <dbReference type="Proteomes" id="UP001221898"/>
    </source>
</evidence>
<name>A0AAD7RA80_9TELE</name>
<gene>
    <name evidence="2" type="ORF">AAFF_G00277560</name>
</gene>
<dbReference type="EMBL" id="JAINUG010000388">
    <property type="protein sequence ID" value="KAJ8372748.1"/>
    <property type="molecule type" value="Genomic_DNA"/>
</dbReference>
<dbReference type="Proteomes" id="UP001221898">
    <property type="component" value="Unassembled WGS sequence"/>
</dbReference>
<comment type="caution">
    <text evidence="2">The sequence shown here is derived from an EMBL/GenBank/DDBJ whole genome shotgun (WGS) entry which is preliminary data.</text>
</comment>
<feature type="region of interest" description="Disordered" evidence="1">
    <location>
        <begin position="1"/>
        <end position="159"/>
    </location>
</feature>
<dbReference type="AlphaFoldDB" id="A0AAD7RA80"/>
<proteinExistence type="predicted"/>